<dbReference type="SUPFAM" id="SSF56349">
    <property type="entry name" value="DNA breaking-rejoining enzymes"/>
    <property type="match status" value="1"/>
</dbReference>
<organism evidence="9">
    <name type="scientific">Christensenella massiliensis</name>
    <dbReference type="NCBI Taxonomy" id="1805714"/>
    <lineage>
        <taxon>Bacteria</taxon>
        <taxon>Bacillati</taxon>
        <taxon>Bacillota</taxon>
        <taxon>Clostridia</taxon>
        <taxon>Christensenellales</taxon>
        <taxon>Christensenellaceae</taxon>
        <taxon>Christensenella</taxon>
    </lineage>
</organism>
<dbReference type="RefSeq" id="WP_079546777.1">
    <property type="nucleotide sequence ID" value="NZ_CP117826.1"/>
</dbReference>
<dbReference type="EMBL" id="CP117826">
    <property type="protein sequence ID" value="XCC63355.1"/>
    <property type="molecule type" value="Genomic_DNA"/>
</dbReference>
<reference evidence="9" key="1">
    <citation type="submission" date="2023-02" db="EMBL/GenBank/DDBJ databases">
        <title>Gut commensal Christensenella minuta modulates host metabolism via a new class of secondary bile acids.</title>
        <authorList>
            <person name="Liu C."/>
        </authorList>
    </citation>
    <scope>NUCLEOTIDE SEQUENCE</scope>
    <source>
        <strain evidence="9">CA70</strain>
    </source>
</reference>
<comment type="similarity">
    <text evidence="2">Belongs to the 'phage' integrase family.</text>
</comment>
<dbReference type="GO" id="GO:0006310">
    <property type="term" value="P:DNA recombination"/>
    <property type="evidence" value="ECO:0007669"/>
    <property type="project" value="UniProtKB-KW"/>
</dbReference>
<gene>
    <name evidence="9" type="ORF">PUP29_05430</name>
</gene>
<dbReference type="PANTHER" id="PTHR30349:SF91">
    <property type="entry name" value="INTA PROTEIN"/>
    <property type="match status" value="1"/>
</dbReference>
<evidence type="ECO:0000259" key="8">
    <source>
        <dbReference type="PROSITE" id="PS51900"/>
    </source>
</evidence>
<evidence type="ECO:0000256" key="4">
    <source>
        <dbReference type="ARBA" id="ARBA00023125"/>
    </source>
</evidence>
<evidence type="ECO:0000256" key="6">
    <source>
        <dbReference type="PROSITE-ProRule" id="PRU01248"/>
    </source>
</evidence>
<protein>
    <submittedName>
        <fullName evidence="9">Tyrosine-type recombinase/integrase</fullName>
    </submittedName>
</protein>
<dbReference type="Gene3D" id="1.10.443.10">
    <property type="entry name" value="Intergrase catalytic core"/>
    <property type="match status" value="1"/>
</dbReference>
<dbReference type="AlphaFoldDB" id="A0AAU8AC41"/>
<dbReference type="InterPro" id="IPR013762">
    <property type="entry name" value="Integrase-like_cat_sf"/>
</dbReference>
<dbReference type="InterPro" id="IPR010998">
    <property type="entry name" value="Integrase_recombinase_N"/>
</dbReference>
<dbReference type="GO" id="GO:0015074">
    <property type="term" value="P:DNA integration"/>
    <property type="evidence" value="ECO:0007669"/>
    <property type="project" value="UniProtKB-KW"/>
</dbReference>
<proteinExistence type="inferred from homology"/>
<dbReference type="GO" id="GO:0003677">
    <property type="term" value="F:DNA binding"/>
    <property type="evidence" value="ECO:0007669"/>
    <property type="project" value="UniProtKB-UniRule"/>
</dbReference>
<dbReference type="CDD" id="cd01189">
    <property type="entry name" value="INT_ICEBs1_C_like"/>
    <property type="match status" value="1"/>
</dbReference>
<evidence type="ECO:0000256" key="1">
    <source>
        <dbReference type="ARBA" id="ARBA00003283"/>
    </source>
</evidence>
<dbReference type="PROSITE" id="PS51898">
    <property type="entry name" value="TYR_RECOMBINASE"/>
    <property type="match status" value="1"/>
</dbReference>
<dbReference type="InterPro" id="IPR050090">
    <property type="entry name" value="Tyrosine_recombinase_XerCD"/>
</dbReference>
<dbReference type="InterPro" id="IPR011010">
    <property type="entry name" value="DNA_brk_join_enz"/>
</dbReference>
<dbReference type="Pfam" id="PF00589">
    <property type="entry name" value="Phage_integrase"/>
    <property type="match status" value="1"/>
</dbReference>
<dbReference type="InterPro" id="IPR002104">
    <property type="entry name" value="Integrase_catalytic"/>
</dbReference>
<name>A0AAU8AC41_9FIRM</name>
<evidence type="ECO:0000259" key="7">
    <source>
        <dbReference type="PROSITE" id="PS51898"/>
    </source>
</evidence>
<feature type="domain" description="Core-binding (CB)" evidence="8">
    <location>
        <begin position="69"/>
        <end position="159"/>
    </location>
</feature>
<dbReference type="PROSITE" id="PS51900">
    <property type="entry name" value="CB"/>
    <property type="match status" value="1"/>
</dbReference>
<dbReference type="Gene3D" id="1.10.150.130">
    <property type="match status" value="1"/>
</dbReference>
<evidence type="ECO:0000313" key="9">
    <source>
        <dbReference type="EMBL" id="XCC63355.1"/>
    </source>
</evidence>
<dbReference type="Pfam" id="PF14659">
    <property type="entry name" value="Phage_int_SAM_3"/>
    <property type="match status" value="1"/>
</dbReference>
<keyword evidence="4 6" id="KW-0238">DNA-binding</keyword>
<evidence type="ECO:0000256" key="2">
    <source>
        <dbReference type="ARBA" id="ARBA00008857"/>
    </source>
</evidence>
<keyword evidence="5" id="KW-0233">DNA recombination</keyword>
<evidence type="ECO:0000256" key="5">
    <source>
        <dbReference type="ARBA" id="ARBA00023172"/>
    </source>
</evidence>
<dbReference type="PANTHER" id="PTHR30349">
    <property type="entry name" value="PHAGE INTEGRASE-RELATED"/>
    <property type="match status" value="1"/>
</dbReference>
<sequence length="407" mass="46248">MASRRGNGEGGIYHLKDGTWEARIMIGRDVKGKPTFKTFTSKKRSVVAAKLANYIANQKGIEPRSNGNMTVAKWLLKWFDDYVDKNVKISTKSSYETIIQRHLIPYIGHIKLDKLKKADIEEMYLTLLKKGRADGKGGLSVKTVNNVALVLHKALSEAMKHELIIKNPADIADVPTLRSTNTKKKEVEVLTRQEQEALINACGDDVYSVAIKVDLLTGMRLGELLGLQWKDINHQNRTLTICRQVNRLKDYNPNAKAKTRLGIQDDTKTKNSNRTIPIPEGLIKLFDRYKIQQDEQKRRFGKGYHHLDMIFSREDGYYIDPATFRDHYQQKLNEAGVKHHTFHALRHTFATRALEAGIPVKVVSQLLGHASVQITMDTYMHVLPELQSEAMDKIAACMGISEKEKEE</sequence>
<dbReference type="InterPro" id="IPR044068">
    <property type="entry name" value="CB"/>
</dbReference>
<dbReference type="InterPro" id="IPR004107">
    <property type="entry name" value="Integrase_SAM-like_N"/>
</dbReference>
<keyword evidence="3" id="KW-0229">DNA integration</keyword>
<feature type="domain" description="Tyr recombinase" evidence="7">
    <location>
        <begin position="185"/>
        <end position="392"/>
    </location>
</feature>
<comment type="function">
    <text evidence="1">Site-specific tyrosine recombinase, which acts by catalyzing the cutting and rejoining of the recombining DNA molecules.</text>
</comment>
<accession>A0AAU8AC41</accession>
<evidence type="ECO:0000256" key="3">
    <source>
        <dbReference type="ARBA" id="ARBA00022908"/>
    </source>
</evidence>